<evidence type="ECO:0000256" key="2">
    <source>
        <dbReference type="ARBA" id="ARBA00022840"/>
    </source>
</evidence>
<dbReference type="GO" id="GO:0016887">
    <property type="term" value="F:ATP hydrolysis activity"/>
    <property type="evidence" value="ECO:0007669"/>
    <property type="project" value="InterPro"/>
</dbReference>
<organism evidence="4 5">
    <name type="scientific">Cutibacterium granulosum</name>
    <dbReference type="NCBI Taxonomy" id="33011"/>
    <lineage>
        <taxon>Bacteria</taxon>
        <taxon>Bacillati</taxon>
        <taxon>Actinomycetota</taxon>
        <taxon>Actinomycetes</taxon>
        <taxon>Propionibacteriales</taxon>
        <taxon>Propionibacteriaceae</taxon>
        <taxon>Cutibacterium</taxon>
    </lineage>
</organism>
<dbReference type="SMART" id="SM00382">
    <property type="entry name" value="AAA"/>
    <property type="match status" value="1"/>
</dbReference>
<dbReference type="KEGG" id="cgrn:4412665_00762"/>
<dbReference type="Pfam" id="PF00005">
    <property type="entry name" value="ABC_tran"/>
    <property type="match status" value="1"/>
</dbReference>
<dbReference type="PROSITE" id="PS00211">
    <property type="entry name" value="ABC_TRANSPORTER_1"/>
    <property type="match status" value="1"/>
</dbReference>
<keyword evidence="1" id="KW-0547">Nucleotide-binding</keyword>
<evidence type="ECO:0000313" key="5">
    <source>
        <dbReference type="Proteomes" id="UP000215332"/>
    </source>
</evidence>
<accession>A0A239WCB8</accession>
<name>A0A239WCB8_9ACTN</name>
<dbReference type="SUPFAM" id="SSF52540">
    <property type="entry name" value="P-loop containing nucleoside triphosphate hydrolases"/>
    <property type="match status" value="1"/>
</dbReference>
<evidence type="ECO:0000256" key="1">
    <source>
        <dbReference type="ARBA" id="ARBA00022741"/>
    </source>
</evidence>
<dbReference type="InterPro" id="IPR003439">
    <property type="entry name" value="ABC_transporter-like_ATP-bd"/>
</dbReference>
<proteinExistence type="predicted"/>
<dbReference type="Proteomes" id="UP000215332">
    <property type="component" value="Chromosome 1"/>
</dbReference>
<sequence length="263" mass="28479">MTRLEVRNVQCRINDRIVVDDVSFIAEPGKLTAIVGVNGVGKSTLLRSIAGVRQFNSGDVLLNGTSVTDYTPMQRARLMAFVGQEESPSPDLLLGEMVALGRTPHRKPWQVGQRSERRIIRDSLALVGLDHLIDRRCDHLSGGERRRAVIARGLAQGADLIMLDEPTNHLDVLHQLMLLDTLRASGRTVVATIHDLGMAASHFDHVVVLADGGVLSAGPAREALSPSNVATAFHVVAHHVTTPDGSQELVCTAPLPNPNREEN</sequence>
<dbReference type="PROSITE" id="PS50893">
    <property type="entry name" value="ABC_TRANSPORTER_2"/>
    <property type="match status" value="1"/>
</dbReference>
<feature type="domain" description="ABC transporter" evidence="3">
    <location>
        <begin position="4"/>
        <end position="236"/>
    </location>
</feature>
<dbReference type="GO" id="GO:0005524">
    <property type="term" value="F:ATP binding"/>
    <property type="evidence" value="ECO:0007669"/>
    <property type="project" value="UniProtKB-KW"/>
</dbReference>
<dbReference type="AlphaFoldDB" id="A0A239WCB8"/>
<keyword evidence="2 4" id="KW-0067">ATP-binding</keyword>
<dbReference type="EMBL" id="LT906441">
    <property type="protein sequence ID" value="SNV32245.1"/>
    <property type="molecule type" value="Genomic_DNA"/>
</dbReference>
<gene>
    <name evidence="4" type="primary">yusV_1</name>
    <name evidence="4" type="ORF">SAMEA4412665_00762</name>
</gene>
<dbReference type="eggNOG" id="COG1120">
    <property type="taxonomic scope" value="Bacteria"/>
</dbReference>
<evidence type="ECO:0000313" key="4">
    <source>
        <dbReference type="EMBL" id="SNV32245.1"/>
    </source>
</evidence>
<dbReference type="Gene3D" id="3.40.50.300">
    <property type="entry name" value="P-loop containing nucleotide triphosphate hydrolases"/>
    <property type="match status" value="1"/>
</dbReference>
<dbReference type="InterPro" id="IPR003593">
    <property type="entry name" value="AAA+_ATPase"/>
</dbReference>
<evidence type="ECO:0000259" key="3">
    <source>
        <dbReference type="PROSITE" id="PS50893"/>
    </source>
</evidence>
<dbReference type="InterPro" id="IPR027417">
    <property type="entry name" value="P-loop_NTPase"/>
</dbReference>
<dbReference type="InterPro" id="IPR017871">
    <property type="entry name" value="ABC_transporter-like_CS"/>
</dbReference>
<dbReference type="PANTHER" id="PTHR42794:SF2">
    <property type="entry name" value="ABC TRANSPORTER ATP-BINDING PROTEIN"/>
    <property type="match status" value="1"/>
</dbReference>
<dbReference type="PANTHER" id="PTHR42794">
    <property type="entry name" value="HEMIN IMPORT ATP-BINDING PROTEIN HMUV"/>
    <property type="match status" value="1"/>
</dbReference>
<dbReference type="RefSeq" id="WP_021106217.1">
    <property type="nucleotide sequence ID" value="NZ_LT906441.1"/>
</dbReference>
<reference evidence="4 5" key="1">
    <citation type="submission" date="2017-06" db="EMBL/GenBank/DDBJ databases">
        <authorList>
            <consortium name="Pathogen Informatics"/>
        </authorList>
    </citation>
    <scope>NUCLEOTIDE SEQUENCE [LARGE SCALE GENOMIC DNA]</scope>
    <source>
        <strain evidence="4 5">NCTC11865</strain>
    </source>
</reference>
<protein>
    <submittedName>
        <fullName evidence="4">Probable siderophore transport system ATP-binding protein YusV</fullName>
    </submittedName>
</protein>
<dbReference type="CDD" id="cd03214">
    <property type="entry name" value="ABC_Iron-Siderophores_B12_Hemin"/>
    <property type="match status" value="1"/>
</dbReference>